<feature type="compositionally biased region" description="Polar residues" evidence="2">
    <location>
        <begin position="523"/>
        <end position="537"/>
    </location>
</feature>
<dbReference type="PANTHER" id="PTHR33308">
    <property type="entry name" value="PEPTIDOGLYCAN HYDROLASE FLGJ"/>
    <property type="match status" value="1"/>
</dbReference>
<dbReference type="EMBL" id="DVMJ01000065">
    <property type="protein sequence ID" value="HIU13944.1"/>
    <property type="molecule type" value="Genomic_DNA"/>
</dbReference>
<dbReference type="InterPro" id="IPR051056">
    <property type="entry name" value="Glycosyl_Hydrolase_73"/>
</dbReference>
<dbReference type="PROSITE" id="PS00018">
    <property type="entry name" value="EF_HAND_1"/>
    <property type="match status" value="2"/>
</dbReference>
<feature type="domain" description="Dockerin" evidence="3">
    <location>
        <begin position="534"/>
        <end position="595"/>
    </location>
</feature>
<dbReference type="Gene3D" id="1.10.1330.10">
    <property type="entry name" value="Dockerin domain"/>
    <property type="match status" value="1"/>
</dbReference>
<dbReference type="InterPro" id="IPR002105">
    <property type="entry name" value="Dockerin_1_rpt"/>
</dbReference>
<dbReference type="InterPro" id="IPR018247">
    <property type="entry name" value="EF_Hand_1_Ca_BS"/>
</dbReference>
<accession>A0A9D1L0N5</accession>
<evidence type="ECO:0000259" key="3">
    <source>
        <dbReference type="PROSITE" id="PS51766"/>
    </source>
</evidence>
<dbReference type="GO" id="GO:0004040">
    <property type="term" value="F:amidase activity"/>
    <property type="evidence" value="ECO:0007669"/>
    <property type="project" value="InterPro"/>
</dbReference>
<sequence length="595" mass="65219">MSILTLCLLIPLIYSPRIEATDDGIGDMITDYFTVIDDEGNTEIIYLNELQGEQEIEKEVRALEEATVTDSEPETTEENTVMMVSNEQNRGLTSYSLASSAHIQAEPVTTRAVTMGIAYITTSRSYIEYKEVETGNKGYTAGSYGVDAAYLGSYNGKARIKISGVVADVDPDDVTVVSYASDMDVSYYIVSDGYLLHRYYYGSTHALGSTRVGFASDVPYLSAETKYYSYDGHYFYTNYETMLNDYRNDTYSHAVNASSPHYNYYQYLSHRSKTQLTGSDLNQIVSNQLGSGYSSSKLYNLGDVFISSQNQFGVNALLAFGVAVNESNWGRSAIAQNKNNLFGHGAVDEDPYAQAGVYRSPEDSVKSHAYSFVSKGYLDSATDGRYRGGHLGDKQGGMNVKYASDPYWGEKAAARIYYLSSEPLAEHRAMTIGILGGSHQNVKYYASASYSASYVTVVRRAAVEDLPVIILDTVQDSSGNTWYKVQSDVPIINGAADCYAEYDYDRDVAYIPASLVTTVINGTGNSTTPSDPTQSYTKGDVNGDGRITPADYVKVKNYIMETSALTGEALEAADMNGDGQVTAADYVRIKNIIMS</sequence>
<dbReference type="GO" id="GO:0004553">
    <property type="term" value="F:hydrolase activity, hydrolyzing O-glycosyl compounds"/>
    <property type="evidence" value="ECO:0007669"/>
    <property type="project" value="InterPro"/>
</dbReference>
<dbReference type="Pfam" id="PF00404">
    <property type="entry name" value="Dockerin_1"/>
    <property type="match status" value="1"/>
</dbReference>
<name>A0A9D1L0N5_9FIRM</name>
<organism evidence="4 5">
    <name type="scientific">Candidatus Fimiplasma intestinipullorum</name>
    <dbReference type="NCBI Taxonomy" id="2840825"/>
    <lineage>
        <taxon>Bacteria</taxon>
        <taxon>Bacillati</taxon>
        <taxon>Bacillota</taxon>
        <taxon>Clostridia</taxon>
        <taxon>Eubacteriales</taxon>
        <taxon>Candidatus Fimiplasma</taxon>
    </lineage>
</organism>
<gene>
    <name evidence="4" type="ORF">IAD15_07745</name>
</gene>
<feature type="region of interest" description="Disordered" evidence="2">
    <location>
        <begin position="523"/>
        <end position="542"/>
    </location>
</feature>
<dbReference type="InterPro" id="IPR002901">
    <property type="entry name" value="MGlyc_endo_b_GlcNAc-like_dom"/>
</dbReference>
<proteinExistence type="predicted"/>
<dbReference type="Pfam" id="PF01832">
    <property type="entry name" value="Glucosaminidase"/>
    <property type="match status" value="1"/>
</dbReference>
<dbReference type="InterPro" id="IPR016134">
    <property type="entry name" value="Dockerin_dom"/>
</dbReference>
<dbReference type="AlphaFoldDB" id="A0A9D1L0N5"/>
<evidence type="ECO:0000256" key="1">
    <source>
        <dbReference type="ARBA" id="ARBA00022801"/>
    </source>
</evidence>
<dbReference type="Proteomes" id="UP000824175">
    <property type="component" value="Unassembled WGS sequence"/>
</dbReference>
<reference evidence="4" key="2">
    <citation type="journal article" date="2021" name="PeerJ">
        <title>Extensive microbial diversity within the chicken gut microbiome revealed by metagenomics and culture.</title>
        <authorList>
            <person name="Gilroy R."/>
            <person name="Ravi A."/>
            <person name="Getino M."/>
            <person name="Pursley I."/>
            <person name="Horton D.L."/>
            <person name="Alikhan N.F."/>
            <person name="Baker D."/>
            <person name="Gharbi K."/>
            <person name="Hall N."/>
            <person name="Watson M."/>
            <person name="Adriaenssens E.M."/>
            <person name="Foster-Nyarko E."/>
            <person name="Jarju S."/>
            <person name="Secka A."/>
            <person name="Antonio M."/>
            <person name="Oren A."/>
            <person name="Chaudhuri R.R."/>
            <person name="La Ragione R."/>
            <person name="Hildebrand F."/>
            <person name="Pallen M.J."/>
        </authorList>
    </citation>
    <scope>NUCLEOTIDE SEQUENCE</scope>
    <source>
        <strain evidence="4">CHK195-11698</strain>
    </source>
</reference>
<dbReference type="SUPFAM" id="SSF63446">
    <property type="entry name" value="Type I dockerin domain"/>
    <property type="match status" value="1"/>
</dbReference>
<keyword evidence="1" id="KW-0378">Hydrolase</keyword>
<dbReference type="CDD" id="cd14256">
    <property type="entry name" value="Dockerin_I"/>
    <property type="match status" value="1"/>
</dbReference>
<protein>
    <submittedName>
        <fullName evidence="4">Glucosaminidase domain-containing protein</fullName>
    </submittedName>
</protein>
<evidence type="ECO:0000256" key="2">
    <source>
        <dbReference type="SAM" id="MobiDB-lite"/>
    </source>
</evidence>
<reference evidence="4" key="1">
    <citation type="submission" date="2020-10" db="EMBL/GenBank/DDBJ databases">
        <authorList>
            <person name="Gilroy R."/>
        </authorList>
    </citation>
    <scope>NUCLEOTIDE SEQUENCE</scope>
    <source>
        <strain evidence="4">CHK195-11698</strain>
    </source>
</reference>
<dbReference type="SMART" id="SM00047">
    <property type="entry name" value="LYZ2"/>
    <property type="match status" value="1"/>
</dbReference>
<dbReference type="PANTHER" id="PTHR33308:SF9">
    <property type="entry name" value="PEPTIDOGLYCAN HYDROLASE FLGJ"/>
    <property type="match status" value="1"/>
</dbReference>
<evidence type="ECO:0000313" key="5">
    <source>
        <dbReference type="Proteomes" id="UP000824175"/>
    </source>
</evidence>
<dbReference type="PROSITE" id="PS51766">
    <property type="entry name" value="DOCKERIN"/>
    <property type="match status" value="1"/>
</dbReference>
<comment type="caution">
    <text evidence="4">The sequence shown here is derived from an EMBL/GenBank/DDBJ whole genome shotgun (WGS) entry which is preliminary data.</text>
</comment>
<dbReference type="Gene3D" id="1.10.530.10">
    <property type="match status" value="1"/>
</dbReference>
<dbReference type="GO" id="GO:0000272">
    <property type="term" value="P:polysaccharide catabolic process"/>
    <property type="evidence" value="ECO:0007669"/>
    <property type="project" value="InterPro"/>
</dbReference>
<dbReference type="InterPro" id="IPR036439">
    <property type="entry name" value="Dockerin_dom_sf"/>
</dbReference>
<evidence type="ECO:0000313" key="4">
    <source>
        <dbReference type="EMBL" id="HIU13944.1"/>
    </source>
</evidence>